<accession>A0A072U3H9</accession>
<reference evidence="6 9" key="1">
    <citation type="journal article" date="2011" name="Nature">
        <title>The Medicago genome provides insight into the evolution of rhizobial symbioses.</title>
        <authorList>
            <person name="Young N.D."/>
            <person name="Debelle F."/>
            <person name="Oldroyd G.E."/>
            <person name="Geurts R."/>
            <person name="Cannon S.B."/>
            <person name="Udvardi M.K."/>
            <person name="Benedito V.A."/>
            <person name="Mayer K.F."/>
            <person name="Gouzy J."/>
            <person name="Schoof H."/>
            <person name="Van de Peer Y."/>
            <person name="Proost S."/>
            <person name="Cook D.R."/>
            <person name="Meyers B.C."/>
            <person name="Spannagl M."/>
            <person name="Cheung F."/>
            <person name="De Mita S."/>
            <person name="Krishnakumar V."/>
            <person name="Gundlach H."/>
            <person name="Zhou S."/>
            <person name="Mudge J."/>
            <person name="Bharti A.K."/>
            <person name="Murray J.D."/>
            <person name="Naoumkina M.A."/>
            <person name="Rosen B."/>
            <person name="Silverstein K.A."/>
            <person name="Tang H."/>
            <person name="Rombauts S."/>
            <person name="Zhao P.X."/>
            <person name="Zhou P."/>
            <person name="Barbe V."/>
            <person name="Bardou P."/>
            <person name="Bechner M."/>
            <person name="Bellec A."/>
            <person name="Berger A."/>
            <person name="Berges H."/>
            <person name="Bidwell S."/>
            <person name="Bisseling T."/>
            <person name="Choisne N."/>
            <person name="Couloux A."/>
            <person name="Denny R."/>
            <person name="Deshpande S."/>
            <person name="Dai X."/>
            <person name="Doyle J.J."/>
            <person name="Dudez A.M."/>
            <person name="Farmer A.D."/>
            <person name="Fouteau S."/>
            <person name="Franken C."/>
            <person name="Gibelin C."/>
            <person name="Gish J."/>
            <person name="Goldstein S."/>
            <person name="Gonzalez A.J."/>
            <person name="Green P.J."/>
            <person name="Hallab A."/>
            <person name="Hartog M."/>
            <person name="Hua A."/>
            <person name="Humphray S.J."/>
            <person name="Jeong D.H."/>
            <person name="Jing Y."/>
            <person name="Jocker A."/>
            <person name="Kenton S.M."/>
            <person name="Kim D.J."/>
            <person name="Klee K."/>
            <person name="Lai H."/>
            <person name="Lang C."/>
            <person name="Lin S."/>
            <person name="Macmil S.L."/>
            <person name="Magdelenat G."/>
            <person name="Matthews L."/>
            <person name="McCorrison J."/>
            <person name="Monaghan E.L."/>
            <person name="Mun J.H."/>
            <person name="Najar F.Z."/>
            <person name="Nicholson C."/>
            <person name="Noirot C."/>
            <person name="O'Bleness M."/>
            <person name="Paule C.R."/>
            <person name="Poulain J."/>
            <person name="Prion F."/>
            <person name="Qin B."/>
            <person name="Qu C."/>
            <person name="Retzel E.F."/>
            <person name="Riddle C."/>
            <person name="Sallet E."/>
            <person name="Samain S."/>
            <person name="Samson N."/>
            <person name="Sanders I."/>
            <person name="Saurat O."/>
            <person name="Scarpelli C."/>
            <person name="Schiex T."/>
            <person name="Segurens B."/>
            <person name="Severin A.J."/>
            <person name="Sherrier D.J."/>
            <person name="Shi R."/>
            <person name="Sims S."/>
            <person name="Singer S.R."/>
            <person name="Sinharoy S."/>
            <person name="Sterck L."/>
            <person name="Viollet A."/>
            <person name="Wang B.B."/>
            <person name="Wang K."/>
            <person name="Wang M."/>
            <person name="Wang X."/>
            <person name="Warfsmann J."/>
            <person name="Weissenbach J."/>
            <person name="White D.D."/>
            <person name="White J.D."/>
            <person name="Wiley G.B."/>
            <person name="Wincker P."/>
            <person name="Xing Y."/>
            <person name="Yang L."/>
            <person name="Yao Z."/>
            <person name="Ying F."/>
            <person name="Zhai J."/>
            <person name="Zhou L."/>
            <person name="Zuber A."/>
            <person name="Denarie J."/>
            <person name="Dixon R.A."/>
            <person name="May G.D."/>
            <person name="Schwartz D.C."/>
            <person name="Rogers J."/>
            <person name="Quetier F."/>
            <person name="Town C.D."/>
            <person name="Roe B.A."/>
        </authorList>
    </citation>
    <scope>NUCLEOTIDE SEQUENCE [LARGE SCALE GENOMIC DNA]</scope>
    <source>
        <strain evidence="6">A17</strain>
        <strain evidence="8 9">cv. Jemalong A17</strain>
    </source>
</reference>
<dbReference type="PIRSF" id="PIRSF028729">
    <property type="entry name" value="E3_ubiquit_lig_SCF_Skp"/>
    <property type="match status" value="1"/>
</dbReference>
<gene>
    <name evidence="6" type="ordered locus">MTR_7g094410</name>
    <name evidence="7" type="ORF">MtrunA17_Chr7g0259441</name>
</gene>
<dbReference type="SMART" id="SM00512">
    <property type="entry name" value="Skp1"/>
    <property type="match status" value="1"/>
</dbReference>
<evidence type="ECO:0000313" key="6">
    <source>
        <dbReference type="EMBL" id="KEH23718.1"/>
    </source>
</evidence>
<dbReference type="Pfam" id="PF03931">
    <property type="entry name" value="Skp1_POZ"/>
    <property type="match status" value="1"/>
</dbReference>
<evidence type="ECO:0000256" key="4">
    <source>
        <dbReference type="PIRNR" id="PIRNR028729"/>
    </source>
</evidence>
<evidence type="ECO:0000256" key="1">
    <source>
        <dbReference type="ARBA" id="ARBA00004906"/>
    </source>
</evidence>
<keyword evidence="9" id="KW-1185">Reference proteome</keyword>
<dbReference type="GO" id="GO:0005737">
    <property type="term" value="C:cytoplasm"/>
    <property type="evidence" value="ECO:0000318"/>
    <property type="project" value="GO_Central"/>
</dbReference>
<reference evidence="7" key="4">
    <citation type="journal article" date="2018" name="Nat. Plants">
        <title>Whole-genome landscape of Medicago truncatula symbiotic genes.</title>
        <authorList>
            <person name="Pecrix Y."/>
            <person name="Gamas P."/>
            <person name="Carrere S."/>
        </authorList>
    </citation>
    <scope>NUCLEOTIDE SEQUENCE</scope>
    <source>
        <tissue evidence="7">Leaves</tissue>
    </source>
</reference>
<dbReference type="CDD" id="cd18322">
    <property type="entry name" value="BTB_POZ_SKP1"/>
    <property type="match status" value="1"/>
</dbReference>
<dbReference type="InterPro" id="IPR016897">
    <property type="entry name" value="SKP1"/>
</dbReference>
<dbReference type="PANTHER" id="PTHR11165">
    <property type="entry name" value="SKP1"/>
    <property type="match status" value="1"/>
</dbReference>
<dbReference type="Gramene" id="rna42705">
    <property type="protein sequence ID" value="RHN48036.1"/>
    <property type="gene ID" value="gene42705"/>
</dbReference>
<organism evidence="6 9">
    <name type="scientific">Medicago truncatula</name>
    <name type="common">Barrel medic</name>
    <name type="synonym">Medicago tribuloides</name>
    <dbReference type="NCBI Taxonomy" id="3880"/>
    <lineage>
        <taxon>Eukaryota</taxon>
        <taxon>Viridiplantae</taxon>
        <taxon>Streptophyta</taxon>
        <taxon>Embryophyta</taxon>
        <taxon>Tracheophyta</taxon>
        <taxon>Spermatophyta</taxon>
        <taxon>Magnoliopsida</taxon>
        <taxon>eudicotyledons</taxon>
        <taxon>Gunneridae</taxon>
        <taxon>Pentapetalae</taxon>
        <taxon>rosids</taxon>
        <taxon>fabids</taxon>
        <taxon>Fabales</taxon>
        <taxon>Fabaceae</taxon>
        <taxon>Papilionoideae</taxon>
        <taxon>50 kb inversion clade</taxon>
        <taxon>NPAAA clade</taxon>
        <taxon>Hologalegina</taxon>
        <taxon>IRL clade</taxon>
        <taxon>Trifolieae</taxon>
        <taxon>Medicago</taxon>
    </lineage>
</organism>
<comment type="function">
    <text evidence="4">Involved in ubiquitination and subsequent proteasomal degradation of target proteins. Together with CUL1, RBX1 and a F-box protein, it forms a SCF E3 ubiquitin ligase complex. The functional specificity of this complex depends on the type of F-box protein. In the SCF complex, it serves as an adapter that links the F-box protein to CUL1.</text>
</comment>
<keyword evidence="7" id="KW-0418">Kinase</keyword>
<protein>
    <recommendedName>
        <fullName evidence="4">SKP1-like protein</fullName>
    </recommendedName>
</protein>
<dbReference type="EMBL" id="CM001223">
    <property type="protein sequence ID" value="KEH23718.1"/>
    <property type="molecule type" value="Genomic_DNA"/>
</dbReference>
<keyword evidence="6" id="KW-0436">Ligase</keyword>
<keyword evidence="7" id="KW-0808">Transferase</keyword>
<evidence type="ECO:0000256" key="3">
    <source>
        <dbReference type="ARBA" id="ARBA00022786"/>
    </source>
</evidence>
<dbReference type="GO" id="GO:0097602">
    <property type="term" value="F:cullin family protein binding"/>
    <property type="evidence" value="ECO:0000318"/>
    <property type="project" value="GO_Central"/>
</dbReference>
<evidence type="ECO:0000259" key="5">
    <source>
        <dbReference type="Pfam" id="PF03931"/>
    </source>
</evidence>
<reference evidence="6 9" key="2">
    <citation type="journal article" date="2014" name="BMC Genomics">
        <title>An improved genome release (version Mt4.0) for the model legume Medicago truncatula.</title>
        <authorList>
            <person name="Tang H."/>
            <person name="Krishnakumar V."/>
            <person name="Bidwell S."/>
            <person name="Rosen B."/>
            <person name="Chan A."/>
            <person name="Zhou S."/>
            <person name="Gentzbittel L."/>
            <person name="Childs K.L."/>
            <person name="Yandell M."/>
            <person name="Gundlach H."/>
            <person name="Mayer K.F."/>
            <person name="Schwartz D.C."/>
            <person name="Town C.D."/>
        </authorList>
    </citation>
    <scope>GENOME REANNOTATION</scope>
    <source>
        <strain evidence="6">A17</strain>
        <strain evidence="8 9">cv. Jemalong A17</strain>
    </source>
</reference>
<dbReference type="EnsemblPlants" id="KEH23718">
    <property type="protein sequence ID" value="KEH23718"/>
    <property type="gene ID" value="MTR_7g094410"/>
</dbReference>
<keyword evidence="3 4" id="KW-0833">Ubl conjugation pathway</keyword>
<dbReference type="SUPFAM" id="SSF54695">
    <property type="entry name" value="POZ domain"/>
    <property type="match status" value="1"/>
</dbReference>
<dbReference type="InterPro" id="IPR011333">
    <property type="entry name" value="SKP1/BTB/POZ_sf"/>
</dbReference>
<evidence type="ECO:0000313" key="8">
    <source>
        <dbReference type="EnsemblPlants" id="KEH23718"/>
    </source>
</evidence>
<name>A0A072U3H9_MEDTR</name>
<dbReference type="STRING" id="3880.A0A072U3H9"/>
<feature type="domain" description="SKP1 component POZ" evidence="5">
    <location>
        <begin position="7"/>
        <end position="66"/>
    </location>
</feature>
<dbReference type="Proteomes" id="UP000265566">
    <property type="component" value="Chromosome 7"/>
</dbReference>
<reference evidence="8" key="3">
    <citation type="submission" date="2015-04" db="UniProtKB">
        <authorList>
            <consortium name="EnsemblPlants"/>
        </authorList>
    </citation>
    <scope>IDENTIFICATION</scope>
    <source>
        <strain evidence="8">cv. Jemalong A17</strain>
    </source>
</reference>
<dbReference type="GO" id="GO:0016874">
    <property type="term" value="F:ligase activity"/>
    <property type="evidence" value="ECO:0007669"/>
    <property type="project" value="UniProtKB-KW"/>
</dbReference>
<evidence type="ECO:0000256" key="2">
    <source>
        <dbReference type="ARBA" id="ARBA00009993"/>
    </source>
</evidence>
<dbReference type="HOGENOM" id="CLU_1557602_0_0_1"/>
<dbReference type="GO" id="GO:0031146">
    <property type="term" value="P:SCF-dependent proteasomal ubiquitin-dependent protein catabolic process"/>
    <property type="evidence" value="ECO:0000318"/>
    <property type="project" value="GO_Central"/>
</dbReference>
<dbReference type="GO" id="GO:0016567">
    <property type="term" value="P:protein ubiquitination"/>
    <property type="evidence" value="ECO:0007669"/>
    <property type="project" value="UniProtKB-UniRule"/>
</dbReference>
<evidence type="ECO:0000313" key="9">
    <source>
        <dbReference type="Proteomes" id="UP000002051"/>
    </source>
</evidence>
<dbReference type="GO" id="GO:0016301">
    <property type="term" value="F:kinase activity"/>
    <property type="evidence" value="ECO:0007669"/>
    <property type="project" value="UniProtKB-KW"/>
</dbReference>
<dbReference type="UniPathway" id="UPA00143"/>
<sequence length="172" mass="18909">MSSATKKMITLKSYDSKTFEVSEAVAHESHTIKHMIEENCAENVITIPNVNSKILAKVIEYCKKHVEAAAKASSDDLNCWDADFVKVDKAMLLESASSNDLEVQKNVEAGWDAAVSLDDLKAWDAEFMKHVDQAMLFELIQAANYLNIKSLLKLTCGGHDQGEDAGGDSQDV</sequence>
<comment type="similarity">
    <text evidence="2 4">Belongs to the SKP1 family.</text>
</comment>
<dbReference type="InterPro" id="IPR001232">
    <property type="entry name" value="SKP1-like"/>
</dbReference>
<dbReference type="EMBL" id="PSQE01000007">
    <property type="protein sequence ID" value="RHN48036.1"/>
    <property type="molecule type" value="Genomic_DNA"/>
</dbReference>
<comment type="subunit">
    <text evidence="4">Part of a SCF (SKP1-cullin-F-box) protein ligase complex.</text>
</comment>
<dbReference type="InterPro" id="IPR036296">
    <property type="entry name" value="SKP1-like_dim_sf"/>
</dbReference>
<dbReference type="Proteomes" id="UP000002051">
    <property type="component" value="Unassembled WGS sequence"/>
</dbReference>
<comment type="pathway">
    <text evidence="1 4">Protein modification; protein ubiquitination.</text>
</comment>
<dbReference type="AlphaFoldDB" id="A0A072U3H9"/>
<dbReference type="GO" id="GO:0005634">
    <property type="term" value="C:nucleus"/>
    <property type="evidence" value="ECO:0000318"/>
    <property type="project" value="GO_Central"/>
</dbReference>
<dbReference type="SUPFAM" id="SSF81382">
    <property type="entry name" value="Skp1 dimerisation domain-like"/>
    <property type="match status" value="1"/>
</dbReference>
<dbReference type="InterPro" id="IPR016073">
    <property type="entry name" value="Skp1_comp_POZ"/>
</dbReference>
<evidence type="ECO:0000313" key="7">
    <source>
        <dbReference type="EMBL" id="RHN48036.1"/>
    </source>
</evidence>
<dbReference type="GO" id="GO:0009867">
    <property type="term" value="P:jasmonic acid mediated signaling pathway"/>
    <property type="evidence" value="ECO:0007669"/>
    <property type="project" value="UniProtKB-ARBA"/>
</dbReference>
<dbReference type="Gene3D" id="3.30.710.10">
    <property type="entry name" value="Potassium Channel Kv1.1, Chain A"/>
    <property type="match status" value="2"/>
</dbReference>
<proteinExistence type="inferred from homology"/>